<keyword evidence="2" id="KW-1185">Reference proteome</keyword>
<proteinExistence type="predicted"/>
<sequence length="311" mass="33589">MTFNRIAVYGHRGWASSAIFNALVSSGAPVKVLYRPGSDISSLPSSVAKIEVDVENQEQLIAALQDVDIVISLVGHEGVQRQHGFVKAIPSTNVKLFVPSDLGIRALDEQGLRVPVNKTKDGVEKAAKDAGIPTTVVVLGCFAESAFSIGIMGIDYPGNRIVFTGDSANQLVNICTRNYVAAAYAQIFASTPPAQLQGRIIGLSEFKATGNEIAATLKRKHGAEPKIITHSLEKVENEADSCIERGIPLSLAWWCRKSWGNGKLVKGVGDDIWEVKGYEKATLEGLLVDGRLEPYRDVPPQVTQAFLSMFN</sequence>
<gene>
    <name evidence="1" type="ORF">F4820DRAFT_451290</name>
</gene>
<protein>
    <submittedName>
        <fullName evidence="1">NmrA-like family protein</fullName>
    </submittedName>
</protein>
<evidence type="ECO:0000313" key="1">
    <source>
        <dbReference type="EMBL" id="KAI4862149.1"/>
    </source>
</evidence>
<reference evidence="1 2" key="1">
    <citation type="journal article" date="2022" name="New Phytol.">
        <title>Ecological generalism drives hyperdiversity of secondary metabolite gene clusters in xylarialean endophytes.</title>
        <authorList>
            <person name="Franco M.E.E."/>
            <person name="Wisecaver J.H."/>
            <person name="Arnold A.E."/>
            <person name="Ju Y.M."/>
            <person name="Slot J.C."/>
            <person name="Ahrendt S."/>
            <person name="Moore L.P."/>
            <person name="Eastman K.E."/>
            <person name="Scott K."/>
            <person name="Konkel Z."/>
            <person name="Mondo S.J."/>
            <person name="Kuo A."/>
            <person name="Hayes R.D."/>
            <person name="Haridas S."/>
            <person name="Andreopoulos B."/>
            <person name="Riley R."/>
            <person name="LaButti K."/>
            <person name="Pangilinan J."/>
            <person name="Lipzen A."/>
            <person name="Amirebrahimi M."/>
            <person name="Yan J."/>
            <person name="Adam C."/>
            <person name="Keymanesh K."/>
            <person name="Ng V."/>
            <person name="Louie K."/>
            <person name="Northen T."/>
            <person name="Drula E."/>
            <person name="Henrissat B."/>
            <person name="Hsieh H.M."/>
            <person name="Youens-Clark K."/>
            <person name="Lutzoni F."/>
            <person name="Miadlikowska J."/>
            <person name="Eastwood D.C."/>
            <person name="Hamelin R.C."/>
            <person name="Grigoriev I.V."/>
            <person name="U'Ren J.M."/>
        </authorList>
    </citation>
    <scope>NUCLEOTIDE SEQUENCE [LARGE SCALE GENOMIC DNA]</scope>
    <source>
        <strain evidence="1 2">CBS 119005</strain>
    </source>
</reference>
<accession>A0ACB9YRW3</accession>
<dbReference type="EMBL" id="MU393533">
    <property type="protein sequence ID" value="KAI4862149.1"/>
    <property type="molecule type" value="Genomic_DNA"/>
</dbReference>
<comment type="caution">
    <text evidence="1">The sequence shown here is derived from an EMBL/GenBank/DDBJ whole genome shotgun (WGS) entry which is preliminary data.</text>
</comment>
<evidence type="ECO:0000313" key="2">
    <source>
        <dbReference type="Proteomes" id="UP001497700"/>
    </source>
</evidence>
<dbReference type="Proteomes" id="UP001497700">
    <property type="component" value="Unassembled WGS sequence"/>
</dbReference>
<name>A0ACB9YRW3_9PEZI</name>
<organism evidence="1 2">
    <name type="scientific">Hypoxylon rubiginosum</name>
    <dbReference type="NCBI Taxonomy" id="110542"/>
    <lineage>
        <taxon>Eukaryota</taxon>
        <taxon>Fungi</taxon>
        <taxon>Dikarya</taxon>
        <taxon>Ascomycota</taxon>
        <taxon>Pezizomycotina</taxon>
        <taxon>Sordariomycetes</taxon>
        <taxon>Xylariomycetidae</taxon>
        <taxon>Xylariales</taxon>
        <taxon>Hypoxylaceae</taxon>
        <taxon>Hypoxylon</taxon>
    </lineage>
</organism>